<dbReference type="InterPro" id="IPR051955">
    <property type="entry name" value="PME_Inhibitor"/>
</dbReference>
<dbReference type="SMART" id="SM00856">
    <property type="entry name" value="PMEI"/>
    <property type="match status" value="1"/>
</dbReference>
<protein>
    <submittedName>
        <fullName evidence="4">Plant invertase/pectin methylesterase inhibitor superfamily protein</fullName>
    </submittedName>
</protein>
<dbReference type="InterPro" id="IPR035513">
    <property type="entry name" value="Invertase/methylesterase_inhib"/>
</dbReference>
<keyword evidence="5" id="KW-1185">Reference proteome</keyword>
<keyword evidence="1 2" id="KW-0732">Signal</keyword>
<gene>
    <name evidence="4" type="ORF">Fot_11743</name>
</gene>
<dbReference type="AlphaFoldDB" id="A0ABD1WKL2"/>
<sequence>MEVFTCTKLFSNQVFNVLSIFLLISLAQCASPSKVQETYTNFITKSCNNTMYPALCVQTLTPYAPSVGTRPLKLCNAALKAAILSARHASATVSKIAKRNRIARYEAKAIKDCIGDMKDTVYELKLTLNAMGHLNEPDKDFQWANAKTWASAAITDADSCIDGFSGRKVNPVVKKKIGSRITEVQKRISIALVLKINEEKQKSS</sequence>
<feature type="chain" id="PRO_5044874554" evidence="2">
    <location>
        <begin position="30"/>
        <end position="204"/>
    </location>
</feature>
<evidence type="ECO:0000256" key="1">
    <source>
        <dbReference type="ARBA" id="ARBA00022729"/>
    </source>
</evidence>
<dbReference type="EMBL" id="JBFOLJ010000003">
    <property type="protein sequence ID" value="KAL2550213.1"/>
    <property type="molecule type" value="Genomic_DNA"/>
</dbReference>
<organism evidence="4 5">
    <name type="scientific">Forsythia ovata</name>
    <dbReference type="NCBI Taxonomy" id="205694"/>
    <lineage>
        <taxon>Eukaryota</taxon>
        <taxon>Viridiplantae</taxon>
        <taxon>Streptophyta</taxon>
        <taxon>Embryophyta</taxon>
        <taxon>Tracheophyta</taxon>
        <taxon>Spermatophyta</taxon>
        <taxon>Magnoliopsida</taxon>
        <taxon>eudicotyledons</taxon>
        <taxon>Gunneridae</taxon>
        <taxon>Pentapetalae</taxon>
        <taxon>asterids</taxon>
        <taxon>lamiids</taxon>
        <taxon>Lamiales</taxon>
        <taxon>Oleaceae</taxon>
        <taxon>Forsythieae</taxon>
        <taxon>Forsythia</taxon>
    </lineage>
</organism>
<dbReference type="Pfam" id="PF04043">
    <property type="entry name" value="PMEI"/>
    <property type="match status" value="1"/>
</dbReference>
<comment type="caution">
    <text evidence="4">The sequence shown here is derived from an EMBL/GenBank/DDBJ whole genome shotgun (WGS) entry which is preliminary data.</text>
</comment>
<reference evidence="5" key="1">
    <citation type="submission" date="2024-07" db="EMBL/GenBank/DDBJ databases">
        <title>Two chromosome-level genome assemblies of Korean endemic species Abeliophyllum distichum and Forsythia ovata (Oleaceae).</title>
        <authorList>
            <person name="Jang H."/>
        </authorList>
    </citation>
    <scope>NUCLEOTIDE SEQUENCE [LARGE SCALE GENOMIC DNA]</scope>
</reference>
<dbReference type="NCBIfam" id="TIGR01614">
    <property type="entry name" value="PME_inhib"/>
    <property type="match status" value="1"/>
</dbReference>
<name>A0ABD1WKL2_9LAMI</name>
<dbReference type="PANTHER" id="PTHR31080:SF15">
    <property type="entry name" value="INVERTASE"/>
    <property type="match status" value="1"/>
</dbReference>
<accession>A0ABD1WKL2</accession>
<dbReference type="PANTHER" id="PTHR31080">
    <property type="entry name" value="PECTINESTERASE INHIBITOR-LIKE"/>
    <property type="match status" value="1"/>
</dbReference>
<feature type="domain" description="Pectinesterase inhibitor" evidence="3">
    <location>
        <begin position="38"/>
        <end position="194"/>
    </location>
</feature>
<dbReference type="InterPro" id="IPR006501">
    <property type="entry name" value="Pectinesterase_inhib_dom"/>
</dbReference>
<evidence type="ECO:0000313" key="5">
    <source>
        <dbReference type="Proteomes" id="UP001604277"/>
    </source>
</evidence>
<dbReference type="CDD" id="cd15798">
    <property type="entry name" value="PMEI-like_3"/>
    <property type="match status" value="1"/>
</dbReference>
<evidence type="ECO:0000259" key="3">
    <source>
        <dbReference type="SMART" id="SM00856"/>
    </source>
</evidence>
<feature type="signal peptide" evidence="2">
    <location>
        <begin position="1"/>
        <end position="29"/>
    </location>
</feature>
<dbReference type="SUPFAM" id="SSF101148">
    <property type="entry name" value="Plant invertase/pectin methylesterase inhibitor"/>
    <property type="match status" value="1"/>
</dbReference>
<proteinExistence type="predicted"/>
<evidence type="ECO:0000256" key="2">
    <source>
        <dbReference type="SAM" id="SignalP"/>
    </source>
</evidence>
<dbReference type="Gene3D" id="1.20.140.40">
    <property type="entry name" value="Invertase/pectin methylesterase inhibitor family protein"/>
    <property type="match status" value="1"/>
</dbReference>
<dbReference type="Proteomes" id="UP001604277">
    <property type="component" value="Unassembled WGS sequence"/>
</dbReference>
<evidence type="ECO:0000313" key="4">
    <source>
        <dbReference type="EMBL" id="KAL2550213.1"/>
    </source>
</evidence>